<reference evidence="1" key="1">
    <citation type="journal article" date="2021" name="Microb. Physiol.">
        <title>Proteogenomic Insights into the Physiology of Marine, Sulfate-Reducing, Filamentous Desulfonema limicola and Desulfonema magnum.</title>
        <authorList>
            <person name="Schnaars V."/>
            <person name="Wohlbrand L."/>
            <person name="Scheve S."/>
            <person name="Hinrichs C."/>
            <person name="Reinhardt R."/>
            <person name="Rabus R."/>
        </authorList>
    </citation>
    <scope>NUCLEOTIDE SEQUENCE</scope>
    <source>
        <strain evidence="1">4be13</strain>
    </source>
</reference>
<dbReference type="Gene3D" id="1.10.260.40">
    <property type="entry name" value="lambda repressor-like DNA-binding domains"/>
    <property type="match status" value="1"/>
</dbReference>
<dbReference type="EMBL" id="CP061800">
    <property type="protein sequence ID" value="QTA88823.1"/>
    <property type="molecule type" value="Genomic_DNA"/>
</dbReference>
<dbReference type="Proteomes" id="UP000663722">
    <property type="component" value="Chromosome"/>
</dbReference>
<dbReference type="GO" id="GO:0003677">
    <property type="term" value="F:DNA binding"/>
    <property type="evidence" value="ECO:0007669"/>
    <property type="project" value="UniProtKB-KW"/>
</dbReference>
<dbReference type="SUPFAM" id="SSF47413">
    <property type="entry name" value="lambda repressor-like DNA-binding domains"/>
    <property type="match status" value="1"/>
</dbReference>
<sequence length="67" mass="7535">MKHGIQKIIAVKAGLSQPFFCQILSRKRMPSWTSAKRLAEVTNTKPELWLEGTSAEIKKALTESYAD</sequence>
<protein>
    <submittedName>
        <fullName evidence="1">DNA-binding domain-containing protein</fullName>
    </submittedName>
</protein>
<dbReference type="InterPro" id="IPR010982">
    <property type="entry name" value="Lambda_DNA-bd_dom_sf"/>
</dbReference>
<keyword evidence="2" id="KW-1185">Reference proteome</keyword>
<evidence type="ECO:0000313" key="2">
    <source>
        <dbReference type="Proteomes" id="UP000663722"/>
    </source>
</evidence>
<dbReference type="RefSeq" id="WP_207683407.1">
    <property type="nucleotide sequence ID" value="NZ_CP061800.1"/>
</dbReference>
<gene>
    <name evidence="1" type="ORF">dnm_048700</name>
</gene>
<keyword evidence="1" id="KW-0238">DNA-binding</keyword>
<accession>A0A975BNM4</accession>
<evidence type="ECO:0000313" key="1">
    <source>
        <dbReference type="EMBL" id="QTA88823.1"/>
    </source>
</evidence>
<dbReference type="KEGG" id="dmm:dnm_048700"/>
<name>A0A975BNM4_9BACT</name>
<proteinExistence type="predicted"/>
<organism evidence="1 2">
    <name type="scientific">Desulfonema magnum</name>
    <dbReference type="NCBI Taxonomy" id="45655"/>
    <lineage>
        <taxon>Bacteria</taxon>
        <taxon>Pseudomonadati</taxon>
        <taxon>Thermodesulfobacteriota</taxon>
        <taxon>Desulfobacteria</taxon>
        <taxon>Desulfobacterales</taxon>
        <taxon>Desulfococcaceae</taxon>
        <taxon>Desulfonema</taxon>
    </lineage>
</organism>
<dbReference type="AlphaFoldDB" id="A0A975BNM4"/>